<keyword evidence="3" id="KW-1185">Reference proteome</keyword>
<dbReference type="AlphaFoldDB" id="A0A3N4JKL5"/>
<evidence type="ECO:0000313" key="2">
    <source>
        <dbReference type="EMBL" id="RPA98793.1"/>
    </source>
</evidence>
<dbReference type="Proteomes" id="UP000276215">
    <property type="component" value="Unassembled WGS sequence"/>
</dbReference>
<name>A0A3N4JKL5_9PEZI</name>
<feature type="compositionally biased region" description="Low complexity" evidence="1">
    <location>
        <begin position="39"/>
        <end position="50"/>
    </location>
</feature>
<dbReference type="EMBL" id="ML120393">
    <property type="protein sequence ID" value="RPA98793.1"/>
    <property type="molecule type" value="Genomic_DNA"/>
</dbReference>
<evidence type="ECO:0000256" key="1">
    <source>
        <dbReference type="SAM" id="MobiDB-lite"/>
    </source>
</evidence>
<accession>A0A3N4JKL5</accession>
<proteinExistence type="predicted"/>
<organism evidence="2 3">
    <name type="scientific">Choiromyces venosus 120613-1</name>
    <dbReference type="NCBI Taxonomy" id="1336337"/>
    <lineage>
        <taxon>Eukaryota</taxon>
        <taxon>Fungi</taxon>
        <taxon>Dikarya</taxon>
        <taxon>Ascomycota</taxon>
        <taxon>Pezizomycotina</taxon>
        <taxon>Pezizomycetes</taxon>
        <taxon>Pezizales</taxon>
        <taxon>Tuberaceae</taxon>
        <taxon>Choiromyces</taxon>
    </lineage>
</organism>
<protein>
    <submittedName>
        <fullName evidence="2">Uncharacterized protein</fullName>
    </submittedName>
</protein>
<gene>
    <name evidence="2" type="ORF">L873DRAFT_1790156</name>
</gene>
<reference evidence="2 3" key="1">
    <citation type="journal article" date="2018" name="Nat. Ecol. Evol.">
        <title>Pezizomycetes genomes reveal the molecular basis of ectomycorrhizal truffle lifestyle.</title>
        <authorList>
            <person name="Murat C."/>
            <person name="Payen T."/>
            <person name="Noel B."/>
            <person name="Kuo A."/>
            <person name="Morin E."/>
            <person name="Chen J."/>
            <person name="Kohler A."/>
            <person name="Krizsan K."/>
            <person name="Balestrini R."/>
            <person name="Da Silva C."/>
            <person name="Montanini B."/>
            <person name="Hainaut M."/>
            <person name="Levati E."/>
            <person name="Barry K.W."/>
            <person name="Belfiori B."/>
            <person name="Cichocki N."/>
            <person name="Clum A."/>
            <person name="Dockter R.B."/>
            <person name="Fauchery L."/>
            <person name="Guy J."/>
            <person name="Iotti M."/>
            <person name="Le Tacon F."/>
            <person name="Lindquist E.A."/>
            <person name="Lipzen A."/>
            <person name="Malagnac F."/>
            <person name="Mello A."/>
            <person name="Molinier V."/>
            <person name="Miyauchi S."/>
            <person name="Poulain J."/>
            <person name="Riccioni C."/>
            <person name="Rubini A."/>
            <person name="Sitrit Y."/>
            <person name="Splivallo R."/>
            <person name="Traeger S."/>
            <person name="Wang M."/>
            <person name="Zifcakova L."/>
            <person name="Wipf D."/>
            <person name="Zambonelli A."/>
            <person name="Paolocci F."/>
            <person name="Nowrousian M."/>
            <person name="Ottonello S."/>
            <person name="Baldrian P."/>
            <person name="Spatafora J.W."/>
            <person name="Henrissat B."/>
            <person name="Nagy L.G."/>
            <person name="Aury J.M."/>
            <person name="Wincker P."/>
            <person name="Grigoriev I.V."/>
            <person name="Bonfante P."/>
            <person name="Martin F.M."/>
        </authorList>
    </citation>
    <scope>NUCLEOTIDE SEQUENCE [LARGE SCALE GENOMIC DNA]</scope>
    <source>
        <strain evidence="2 3">120613-1</strain>
    </source>
</reference>
<feature type="region of interest" description="Disordered" evidence="1">
    <location>
        <begin position="29"/>
        <end position="101"/>
    </location>
</feature>
<evidence type="ECO:0000313" key="3">
    <source>
        <dbReference type="Proteomes" id="UP000276215"/>
    </source>
</evidence>
<dbReference type="OrthoDB" id="5418882at2759"/>
<sequence length="249" mass="26997">MATPAQNTNSKKLAGQVLQGFRFPTGTDGGVLPLFSGGRPNRPTTATTRATDGEVRQEVMTKQTHLVPKEEERAESVFSPSDSVHQHPLHRSQSAAQAAHVRISPAVQEPEPPQQAPLFPCDASGAVLPLFHPSTSTPTSPWFRFETVITSSDNPLDSFPCDDAPAMTGSGAPVPVAVVEDEDEEGEEDEDNSVERVIEWIDEMLTGCRVVSEGVAEREKKKERRASGRNGGGAQEVLEWLEGLKFEDL</sequence>
<feature type="region of interest" description="Disordered" evidence="1">
    <location>
        <begin position="212"/>
        <end position="234"/>
    </location>
</feature>